<keyword evidence="1 6" id="KW-0346">Stress response</keyword>
<proteinExistence type="evidence at transcript level"/>
<dbReference type="GO" id="GO:0005737">
    <property type="term" value="C:cytoplasm"/>
    <property type="evidence" value="ECO:0007669"/>
    <property type="project" value="TreeGrafter"/>
</dbReference>
<dbReference type="Gene3D" id="2.60.40.790">
    <property type="match status" value="1"/>
</dbReference>
<reference evidence="6" key="1">
    <citation type="submission" date="2019-03" db="EMBL/GenBank/DDBJ databases">
        <authorList>
            <person name="Zhao J."/>
            <person name="Cheng W."/>
        </authorList>
    </citation>
    <scope>NUCLEOTIDE SEQUENCE</scope>
</reference>
<dbReference type="InterPro" id="IPR002068">
    <property type="entry name" value="A-crystallin/Hsp20_dom"/>
</dbReference>
<dbReference type="AlphaFoldDB" id="A0A5J6DC89"/>
<evidence type="ECO:0000256" key="2">
    <source>
        <dbReference type="PROSITE-ProRule" id="PRU00285"/>
    </source>
</evidence>
<dbReference type="SUPFAM" id="SSF49764">
    <property type="entry name" value="HSP20-like chaperones"/>
    <property type="match status" value="1"/>
</dbReference>
<dbReference type="InterPro" id="IPR001436">
    <property type="entry name" value="Alpha-crystallin/sHSP_animal"/>
</dbReference>
<dbReference type="GO" id="GO:0005634">
    <property type="term" value="C:nucleus"/>
    <property type="evidence" value="ECO:0007669"/>
    <property type="project" value="TreeGrafter"/>
</dbReference>
<name>A0A5J6DC89_9DIPT</name>
<accession>A0A5J6DC89</accession>
<dbReference type="InterPro" id="IPR008978">
    <property type="entry name" value="HSP20-like_chaperone"/>
</dbReference>
<evidence type="ECO:0000256" key="1">
    <source>
        <dbReference type="ARBA" id="ARBA00023016"/>
    </source>
</evidence>
<protein>
    <submittedName>
        <fullName evidence="6">Small heat shock protein Hsp17.4</fullName>
    </submittedName>
</protein>
<evidence type="ECO:0000256" key="4">
    <source>
        <dbReference type="SAM" id="MobiDB-lite"/>
    </source>
</evidence>
<organism evidence="6">
    <name type="scientific">Sitodiplosis mosellana</name>
    <name type="common">orange wheat blossom midge</name>
    <dbReference type="NCBI Taxonomy" id="263140"/>
    <lineage>
        <taxon>Eukaryota</taxon>
        <taxon>Metazoa</taxon>
        <taxon>Ecdysozoa</taxon>
        <taxon>Arthropoda</taxon>
        <taxon>Hexapoda</taxon>
        <taxon>Insecta</taxon>
        <taxon>Pterygota</taxon>
        <taxon>Neoptera</taxon>
        <taxon>Endopterygota</taxon>
        <taxon>Diptera</taxon>
        <taxon>Nematocera</taxon>
        <taxon>Sciaroidea</taxon>
        <taxon>Cecidomyiidae</taxon>
        <taxon>Sitodiplosis</taxon>
    </lineage>
</organism>
<dbReference type="CDD" id="cd06526">
    <property type="entry name" value="metazoan_ACD"/>
    <property type="match status" value="1"/>
</dbReference>
<dbReference type="PANTHER" id="PTHR45640:SF13">
    <property type="entry name" value="HEAT SHOCK PROTEIN 22-RELATED"/>
    <property type="match status" value="1"/>
</dbReference>
<dbReference type="PANTHER" id="PTHR45640">
    <property type="entry name" value="HEAT SHOCK PROTEIN HSP-12.2-RELATED"/>
    <property type="match status" value="1"/>
</dbReference>
<comment type="similarity">
    <text evidence="2 3">Belongs to the small heat shock protein (HSP20) family.</text>
</comment>
<dbReference type="GO" id="GO:0009408">
    <property type="term" value="P:response to heat"/>
    <property type="evidence" value="ECO:0007669"/>
    <property type="project" value="TreeGrafter"/>
</dbReference>
<dbReference type="SMR" id="A0A5J6DC89"/>
<dbReference type="PROSITE" id="PS01031">
    <property type="entry name" value="SHSP"/>
    <property type="match status" value="1"/>
</dbReference>
<dbReference type="EMBL" id="MK714040">
    <property type="protein sequence ID" value="QER78229.1"/>
    <property type="molecule type" value="mRNA"/>
</dbReference>
<dbReference type="GO" id="GO:0051082">
    <property type="term" value="F:unfolded protein binding"/>
    <property type="evidence" value="ECO:0007669"/>
    <property type="project" value="TreeGrafter"/>
</dbReference>
<evidence type="ECO:0000256" key="3">
    <source>
        <dbReference type="RuleBase" id="RU003616"/>
    </source>
</evidence>
<dbReference type="GO" id="GO:0042026">
    <property type="term" value="P:protein refolding"/>
    <property type="evidence" value="ECO:0007669"/>
    <property type="project" value="TreeGrafter"/>
</dbReference>
<feature type="compositionally biased region" description="Polar residues" evidence="4">
    <location>
        <begin position="123"/>
        <end position="142"/>
    </location>
</feature>
<feature type="region of interest" description="Disordered" evidence="4">
    <location>
        <begin position="123"/>
        <end position="151"/>
    </location>
</feature>
<evidence type="ECO:0000259" key="5">
    <source>
        <dbReference type="PROSITE" id="PS01031"/>
    </source>
</evidence>
<feature type="domain" description="SHSP" evidence="5">
    <location>
        <begin position="28"/>
        <end position="134"/>
    </location>
</feature>
<sequence>MSLIPFLLEDLYPTSHHRFGTGYYPRHLWKNYEGIEKKSHIGKDGFEASLDVGHFQPNEITVKTDHHSIVIHAKHEEKQDEHGYISREFTRRYDLPEGFKPEDLISTLSSDGVLSIKCPKHQGSNVRHVQIQQTGPVKQSIKSNEEKKEGK</sequence>
<dbReference type="Pfam" id="PF00011">
    <property type="entry name" value="HSP20"/>
    <property type="match status" value="1"/>
</dbReference>
<evidence type="ECO:0000313" key="6">
    <source>
        <dbReference type="EMBL" id="QER78229.1"/>
    </source>
</evidence>